<evidence type="ECO:0000256" key="3">
    <source>
        <dbReference type="ARBA" id="ARBA00023274"/>
    </source>
</evidence>
<proteinExistence type="inferred from homology"/>
<feature type="region of interest" description="Disordered" evidence="4">
    <location>
        <begin position="1"/>
        <end position="50"/>
    </location>
</feature>
<dbReference type="Pfam" id="PF00276">
    <property type="entry name" value="Ribosomal_L23"/>
    <property type="match status" value="1"/>
</dbReference>
<name>A0A0F9CHR0_9ZZZZ</name>
<feature type="compositionally biased region" description="Basic and acidic residues" evidence="4">
    <location>
        <begin position="13"/>
        <end position="39"/>
    </location>
</feature>
<dbReference type="InterPro" id="IPR012677">
    <property type="entry name" value="Nucleotide-bd_a/b_plait_sf"/>
</dbReference>
<accession>A0A0F9CHR0</accession>
<dbReference type="SUPFAM" id="SSF54189">
    <property type="entry name" value="Ribosomal proteins S24e, L23 and L15e"/>
    <property type="match status" value="1"/>
</dbReference>
<evidence type="ECO:0000256" key="2">
    <source>
        <dbReference type="ARBA" id="ARBA00022980"/>
    </source>
</evidence>
<keyword evidence="2" id="KW-0689">Ribosomal protein</keyword>
<dbReference type="GO" id="GO:0005840">
    <property type="term" value="C:ribosome"/>
    <property type="evidence" value="ECO:0007669"/>
    <property type="project" value="UniProtKB-KW"/>
</dbReference>
<sequence>KKSKTKAKSSVLADDRPTDKFRDKDEKSVHAPEETEKKQHTSTKKTAINSRSRHVIVRPWVTEKARDLSNEGTYTFLVTIDANKHMVRNEIEREHEVSVVSVRMIRGKHRSKRFAGKKGHARMYKKALVTVAPGQKLDVFSV</sequence>
<feature type="non-terminal residue" evidence="5">
    <location>
        <position position="1"/>
    </location>
</feature>
<dbReference type="HAMAP" id="MF_01369_B">
    <property type="entry name" value="Ribosomal_uL23_B"/>
    <property type="match status" value="1"/>
</dbReference>
<protein>
    <recommendedName>
        <fullName evidence="6">50S ribosomal protein L23</fullName>
    </recommendedName>
</protein>
<dbReference type="GO" id="GO:1990904">
    <property type="term" value="C:ribonucleoprotein complex"/>
    <property type="evidence" value="ECO:0007669"/>
    <property type="project" value="UniProtKB-KW"/>
</dbReference>
<comment type="similarity">
    <text evidence="1">Belongs to the universal ribosomal protein uL23 family.</text>
</comment>
<evidence type="ECO:0000256" key="4">
    <source>
        <dbReference type="SAM" id="MobiDB-lite"/>
    </source>
</evidence>
<dbReference type="InterPro" id="IPR013025">
    <property type="entry name" value="Ribosomal_uL23-like"/>
</dbReference>
<organism evidence="5">
    <name type="scientific">marine sediment metagenome</name>
    <dbReference type="NCBI Taxonomy" id="412755"/>
    <lineage>
        <taxon>unclassified sequences</taxon>
        <taxon>metagenomes</taxon>
        <taxon>ecological metagenomes</taxon>
    </lineage>
</organism>
<dbReference type="Gene3D" id="3.30.70.330">
    <property type="match status" value="1"/>
</dbReference>
<reference evidence="5" key="1">
    <citation type="journal article" date="2015" name="Nature">
        <title>Complex archaea that bridge the gap between prokaryotes and eukaryotes.</title>
        <authorList>
            <person name="Spang A."/>
            <person name="Saw J.H."/>
            <person name="Jorgensen S.L."/>
            <person name="Zaremba-Niedzwiedzka K."/>
            <person name="Martijn J."/>
            <person name="Lind A.E."/>
            <person name="van Eijk R."/>
            <person name="Schleper C."/>
            <person name="Guy L."/>
            <person name="Ettema T.J."/>
        </authorList>
    </citation>
    <scope>NUCLEOTIDE SEQUENCE</scope>
</reference>
<dbReference type="GO" id="GO:0003735">
    <property type="term" value="F:structural constituent of ribosome"/>
    <property type="evidence" value="ECO:0007669"/>
    <property type="project" value="InterPro"/>
</dbReference>
<comment type="caution">
    <text evidence="5">The sequence shown here is derived from an EMBL/GenBank/DDBJ whole genome shotgun (WGS) entry which is preliminary data.</text>
</comment>
<gene>
    <name evidence="5" type="ORF">LCGC14_2321590</name>
</gene>
<keyword evidence="3" id="KW-0687">Ribonucleoprotein</keyword>
<dbReference type="EMBL" id="LAZR01033180">
    <property type="protein sequence ID" value="KKL48828.1"/>
    <property type="molecule type" value="Genomic_DNA"/>
</dbReference>
<evidence type="ECO:0008006" key="6">
    <source>
        <dbReference type="Google" id="ProtNLM"/>
    </source>
</evidence>
<dbReference type="GO" id="GO:0006412">
    <property type="term" value="P:translation"/>
    <property type="evidence" value="ECO:0007669"/>
    <property type="project" value="InterPro"/>
</dbReference>
<dbReference type="AlphaFoldDB" id="A0A0F9CHR0"/>
<dbReference type="InterPro" id="IPR012678">
    <property type="entry name" value="Ribosomal_uL23/eL15/eS24_sf"/>
</dbReference>
<evidence type="ECO:0000313" key="5">
    <source>
        <dbReference type="EMBL" id="KKL48828.1"/>
    </source>
</evidence>
<evidence type="ECO:0000256" key="1">
    <source>
        <dbReference type="ARBA" id="ARBA00006700"/>
    </source>
</evidence>